<feature type="signal peptide" evidence="1">
    <location>
        <begin position="1"/>
        <end position="22"/>
    </location>
</feature>
<accession>A0A7Y0Q5T3</accession>
<name>A0A7Y0Q5T3_9GAMM</name>
<dbReference type="RefSeq" id="WP_169073411.1">
    <property type="nucleotide sequence ID" value="NZ_JABBXH010000001.1"/>
</dbReference>
<keyword evidence="3" id="KW-1185">Reference proteome</keyword>
<evidence type="ECO:0000256" key="1">
    <source>
        <dbReference type="SAM" id="SignalP"/>
    </source>
</evidence>
<dbReference type="AlphaFoldDB" id="A0A7Y0Q5T3"/>
<comment type="caution">
    <text evidence="2">The sequence shown here is derived from an EMBL/GenBank/DDBJ whole genome shotgun (WGS) entry which is preliminary data.</text>
</comment>
<protein>
    <submittedName>
        <fullName evidence="2">Uncharacterized protein</fullName>
    </submittedName>
</protein>
<reference evidence="2 3" key="1">
    <citation type="submission" date="2020-04" db="EMBL/GenBank/DDBJ databases">
        <title>Thalassotalea sp. M1531, isolated from the surface of marine red alga.</title>
        <authorList>
            <person name="Pang L."/>
            <person name="Lu D.-C."/>
        </authorList>
    </citation>
    <scope>NUCLEOTIDE SEQUENCE [LARGE SCALE GENOMIC DNA]</scope>
    <source>
        <strain evidence="2 3">M1531</strain>
    </source>
</reference>
<gene>
    <name evidence="2" type="ORF">HII17_00685</name>
</gene>
<dbReference type="Proteomes" id="UP000568664">
    <property type="component" value="Unassembled WGS sequence"/>
</dbReference>
<evidence type="ECO:0000313" key="3">
    <source>
        <dbReference type="Proteomes" id="UP000568664"/>
    </source>
</evidence>
<sequence length="158" mass="17014">MNKICFYFLVAAIVQLPLISVAQVQGPLSSVNIGGVNMYCTTAQGQLAAIYVDPSVNQFIGRASHNGYPTIQLGPGFFNSVPGFVGQFWFLHECAHHVVGGNEAASDCFAIRNMRSLGLIYHPNQVATLLNQISQMPGSYTHLPGPARAQNIYACLNG</sequence>
<evidence type="ECO:0000313" key="2">
    <source>
        <dbReference type="EMBL" id="NMP30062.1"/>
    </source>
</evidence>
<keyword evidence="1" id="KW-0732">Signal</keyword>
<organism evidence="2 3">
    <name type="scientific">Thalassotalea algicola</name>
    <dbReference type="NCBI Taxonomy" id="2716224"/>
    <lineage>
        <taxon>Bacteria</taxon>
        <taxon>Pseudomonadati</taxon>
        <taxon>Pseudomonadota</taxon>
        <taxon>Gammaproteobacteria</taxon>
        <taxon>Alteromonadales</taxon>
        <taxon>Colwelliaceae</taxon>
        <taxon>Thalassotalea</taxon>
    </lineage>
</organism>
<proteinExistence type="predicted"/>
<dbReference type="EMBL" id="JABBXH010000001">
    <property type="protein sequence ID" value="NMP30062.1"/>
    <property type="molecule type" value="Genomic_DNA"/>
</dbReference>
<feature type="chain" id="PRO_5031099491" evidence="1">
    <location>
        <begin position="23"/>
        <end position="158"/>
    </location>
</feature>